<reference evidence="1" key="1">
    <citation type="submission" date="2014-09" db="EMBL/GenBank/DDBJ databases">
        <authorList>
            <person name="Magalhaes I.L.F."/>
            <person name="Oliveira U."/>
            <person name="Santos F.R."/>
            <person name="Vidigal T.H.D.A."/>
            <person name="Brescovit A.D."/>
            <person name="Santos A.J."/>
        </authorList>
    </citation>
    <scope>NUCLEOTIDE SEQUENCE</scope>
    <source>
        <tissue evidence="1">Shoot tissue taken approximately 20 cm above the soil surface</tissue>
    </source>
</reference>
<evidence type="ECO:0000313" key="1">
    <source>
        <dbReference type="EMBL" id="JAD92899.1"/>
    </source>
</evidence>
<protein>
    <submittedName>
        <fullName evidence="1">Uncharacterized protein</fullName>
    </submittedName>
</protein>
<proteinExistence type="predicted"/>
<organism evidence="1">
    <name type="scientific">Arundo donax</name>
    <name type="common">Giant reed</name>
    <name type="synonym">Donax arundinaceus</name>
    <dbReference type="NCBI Taxonomy" id="35708"/>
    <lineage>
        <taxon>Eukaryota</taxon>
        <taxon>Viridiplantae</taxon>
        <taxon>Streptophyta</taxon>
        <taxon>Embryophyta</taxon>
        <taxon>Tracheophyta</taxon>
        <taxon>Spermatophyta</taxon>
        <taxon>Magnoliopsida</taxon>
        <taxon>Liliopsida</taxon>
        <taxon>Poales</taxon>
        <taxon>Poaceae</taxon>
        <taxon>PACMAD clade</taxon>
        <taxon>Arundinoideae</taxon>
        <taxon>Arundineae</taxon>
        <taxon>Arundo</taxon>
    </lineage>
</organism>
<sequence>MHQRETTHSSSTPYANRSKGMGRELLPIIPVPLFVADAELCCWTV</sequence>
<dbReference type="AlphaFoldDB" id="A0A0A9DWE1"/>
<name>A0A0A9DWE1_ARUDO</name>
<accession>A0A0A9DWE1</accession>
<reference evidence="1" key="2">
    <citation type="journal article" date="2015" name="Data Brief">
        <title>Shoot transcriptome of the giant reed, Arundo donax.</title>
        <authorList>
            <person name="Barrero R.A."/>
            <person name="Guerrero F.D."/>
            <person name="Moolhuijzen P."/>
            <person name="Goolsby J.A."/>
            <person name="Tidwell J."/>
            <person name="Bellgard S.E."/>
            <person name="Bellgard M.I."/>
        </authorList>
    </citation>
    <scope>NUCLEOTIDE SEQUENCE</scope>
    <source>
        <tissue evidence="1">Shoot tissue taken approximately 20 cm above the soil surface</tissue>
    </source>
</reference>
<dbReference type="EMBL" id="GBRH01204996">
    <property type="protein sequence ID" value="JAD92899.1"/>
    <property type="molecule type" value="Transcribed_RNA"/>
</dbReference>